<sequence>MTHKISDELTLTRRKALAGAGAVGFATLGAATRRQTGGDSWGDYSEYTVAQTDTPWDLLVGWRRTENGTLIGSSPTDSENDVVSDGIRLVALENALPGDTGTASVGLRLDDPAGTAPDGVRVWLRIAPSFDAADPASAAVAERVSLDVRYDTGVLGVGACGGAESDFADYGERVAAGSLASFDGSALAAGIELNPGLLDNGCLLAGEQRCLTFAWAFGDEGGNAGQGGTVEFDVAFAADDCAAEGNPFEPSATAEGDADGGGA</sequence>
<protein>
    <submittedName>
        <fullName evidence="1">Uncharacterized protein</fullName>
    </submittedName>
</protein>
<gene>
    <name evidence="1" type="ORF">C464_00359</name>
</gene>
<keyword evidence="2" id="KW-1185">Reference proteome</keyword>
<reference evidence="1 2" key="1">
    <citation type="journal article" date="2014" name="PLoS Genet.">
        <title>Phylogenetically driven sequencing of extremely halophilic archaea reveals strategies for static and dynamic osmo-response.</title>
        <authorList>
            <person name="Becker E.A."/>
            <person name="Seitzer P.M."/>
            <person name="Tritt A."/>
            <person name="Larsen D."/>
            <person name="Krusor M."/>
            <person name="Yao A.I."/>
            <person name="Wu D."/>
            <person name="Madern D."/>
            <person name="Eisen J.A."/>
            <person name="Darling A.E."/>
            <person name="Facciotti M.T."/>
        </authorList>
    </citation>
    <scope>NUCLEOTIDE SEQUENCE [LARGE SCALE GENOMIC DNA]</scope>
    <source>
        <strain evidence="1 2">DSM 10284</strain>
    </source>
</reference>
<name>M0EVH2_9EURY</name>
<dbReference type="STRING" id="1227466.C464_00359"/>
<organism evidence="1 2">
    <name type="scientific">Halorubrum coriense DSM 10284</name>
    <dbReference type="NCBI Taxonomy" id="1227466"/>
    <lineage>
        <taxon>Archaea</taxon>
        <taxon>Methanobacteriati</taxon>
        <taxon>Methanobacteriota</taxon>
        <taxon>Stenosarchaea group</taxon>
        <taxon>Halobacteria</taxon>
        <taxon>Halobacteriales</taxon>
        <taxon>Haloferacaceae</taxon>
        <taxon>Halorubrum</taxon>
    </lineage>
</organism>
<dbReference type="OrthoDB" id="202775at2157"/>
<accession>M0EVH2</accession>
<dbReference type="EMBL" id="AOJL01000005">
    <property type="protein sequence ID" value="ELZ51801.1"/>
    <property type="molecule type" value="Genomic_DNA"/>
</dbReference>
<comment type="caution">
    <text evidence="1">The sequence shown here is derived from an EMBL/GenBank/DDBJ whole genome shotgun (WGS) entry which is preliminary data.</text>
</comment>
<dbReference type="RefSeq" id="WP_006111483.1">
    <property type="nucleotide sequence ID" value="NZ_AOJL01000005.1"/>
</dbReference>
<evidence type="ECO:0000313" key="2">
    <source>
        <dbReference type="Proteomes" id="UP000011509"/>
    </source>
</evidence>
<dbReference type="PATRIC" id="fig|1227466.3.peg.72"/>
<proteinExistence type="predicted"/>
<dbReference type="Proteomes" id="UP000011509">
    <property type="component" value="Unassembled WGS sequence"/>
</dbReference>
<dbReference type="AlphaFoldDB" id="M0EVH2"/>
<evidence type="ECO:0000313" key="1">
    <source>
        <dbReference type="EMBL" id="ELZ51801.1"/>
    </source>
</evidence>